<gene>
    <name evidence="2" type="ORF">SEVIR_1G169950v2</name>
</gene>
<keyword evidence="3" id="KW-1185">Reference proteome</keyword>
<feature type="region of interest" description="Disordered" evidence="1">
    <location>
        <begin position="1"/>
        <end position="37"/>
    </location>
</feature>
<evidence type="ECO:0000313" key="3">
    <source>
        <dbReference type="Proteomes" id="UP000298652"/>
    </source>
</evidence>
<proteinExistence type="predicted"/>
<dbReference type="EMBL" id="CM016552">
    <property type="protein sequence ID" value="TKW39305.1"/>
    <property type="molecule type" value="Genomic_DNA"/>
</dbReference>
<dbReference type="Gramene" id="TKW39305">
    <property type="protein sequence ID" value="TKW39305"/>
    <property type="gene ID" value="SEVIR_1G169950v2"/>
</dbReference>
<evidence type="ECO:0000256" key="1">
    <source>
        <dbReference type="SAM" id="MobiDB-lite"/>
    </source>
</evidence>
<dbReference type="Gramene" id="TKW39304">
    <property type="protein sequence ID" value="TKW39304"/>
    <property type="gene ID" value="SEVIR_1G169950v2"/>
</dbReference>
<evidence type="ECO:0000313" key="2">
    <source>
        <dbReference type="EMBL" id="TKW39305.1"/>
    </source>
</evidence>
<protein>
    <submittedName>
        <fullName evidence="2">Uncharacterized protein</fullName>
    </submittedName>
</protein>
<sequence length="97" mass="10918">MAHAELLSPSIPMPELNRNRRRQAEGRHRIPNHMQQPDSSCVLLPICIRPRKDTHDMTLPHTPYRQSITFVCLPPPVLHPVPSSLLCTDSCGLAHKG</sequence>
<organism evidence="2 3">
    <name type="scientific">Setaria viridis</name>
    <name type="common">Green bristlegrass</name>
    <name type="synonym">Setaria italica subsp. viridis</name>
    <dbReference type="NCBI Taxonomy" id="4556"/>
    <lineage>
        <taxon>Eukaryota</taxon>
        <taxon>Viridiplantae</taxon>
        <taxon>Streptophyta</taxon>
        <taxon>Embryophyta</taxon>
        <taxon>Tracheophyta</taxon>
        <taxon>Spermatophyta</taxon>
        <taxon>Magnoliopsida</taxon>
        <taxon>Liliopsida</taxon>
        <taxon>Poales</taxon>
        <taxon>Poaceae</taxon>
        <taxon>PACMAD clade</taxon>
        <taxon>Panicoideae</taxon>
        <taxon>Panicodae</taxon>
        <taxon>Paniceae</taxon>
        <taxon>Cenchrinae</taxon>
        <taxon>Setaria</taxon>
    </lineage>
</organism>
<dbReference type="EMBL" id="CM016552">
    <property type="protein sequence ID" value="TKW39304.1"/>
    <property type="molecule type" value="Genomic_DNA"/>
</dbReference>
<dbReference type="Proteomes" id="UP000298652">
    <property type="component" value="Chromosome 1"/>
</dbReference>
<reference evidence="2 3" key="1">
    <citation type="submission" date="2019-03" db="EMBL/GenBank/DDBJ databases">
        <title>WGS assembly of Setaria viridis.</title>
        <authorList>
            <person name="Huang P."/>
            <person name="Jenkins J."/>
            <person name="Grimwood J."/>
            <person name="Barry K."/>
            <person name="Healey A."/>
            <person name="Mamidi S."/>
            <person name="Sreedasyam A."/>
            <person name="Shu S."/>
            <person name="Feldman M."/>
            <person name="Wu J."/>
            <person name="Yu Y."/>
            <person name="Chen C."/>
            <person name="Johnson J."/>
            <person name="Rokhsar D."/>
            <person name="Baxter I."/>
            <person name="Schmutz J."/>
            <person name="Brutnell T."/>
            <person name="Kellogg E."/>
        </authorList>
    </citation>
    <scope>NUCLEOTIDE SEQUENCE [LARGE SCALE GENOMIC DNA]</scope>
    <source>
        <strain evidence="3">cv. A10</strain>
    </source>
</reference>
<dbReference type="AlphaFoldDB" id="A0A4U6WBB6"/>
<accession>A0A4U6WBB6</accession>
<name>A0A4U6WBB6_SETVI</name>